<organism evidence="2 3">
    <name type="scientific">Sandjimba virus</name>
    <dbReference type="NCBI Taxonomy" id="380432"/>
    <lineage>
        <taxon>Viruses</taxon>
        <taxon>Riboviria</taxon>
        <taxon>Orthornavirae</taxon>
        <taxon>Negarnaviricota</taxon>
        <taxon>Haploviricotina</taxon>
        <taxon>Monjiviricetes</taxon>
        <taxon>Mononegavirales</taxon>
        <taxon>Rhabdoviridae</taxon>
        <taxon>Alpharhabdovirinae</taxon>
        <taxon>Sunrhavirus</taxon>
        <taxon>Sunrhavirus sandjimba</taxon>
    </lineage>
</organism>
<sequence length="259" mass="28779">MSFDRLKRIQETYECTKLAEEDEQHFGGGDCEDTGGLYGSILSGTSDGSAHFQSLAMGDDHGKSLQGEGITVVPWNPTVVFGETFVNPSGRNRRQTESDSDSESEIQCVEKPHISNPGNWSQGFNTGVRETLEKINQIPEIKNLGELVSVNGEIFLKKTEEFPSTSKVSEPPKEEKATKKQKSRKLAPVFPSQKKESSQPSKGQLLEGEEFLDIVEKGLIFDFESGPRYVALDSVDATIYRMNTDNKFSLEDWIKLTCA</sequence>
<dbReference type="EMBL" id="MW491754">
    <property type="protein sequence ID" value="UAU42852.1"/>
    <property type="molecule type" value="Viral_cRNA"/>
</dbReference>
<keyword evidence="3" id="KW-1185">Reference proteome</keyword>
<evidence type="ECO:0000313" key="2">
    <source>
        <dbReference type="EMBL" id="UAU42852.1"/>
    </source>
</evidence>
<evidence type="ECO:0000256" key="1">
    <source>
        <dbReference type="SAM" id="MobiDB-lite"/>
    </source>
</evidence>
<dbReference type="Proteomes" id="UP000830449">
    <property type="component" value="Segment"/>
</dbReference>
<feature type="region of interest" description="Disordered" evidence="1">
    <location>
        <begin position="161"/>
        <end position="203"/>
    </location>
</feature>
<name>A0AAE8XBJ9_9RHAB</name>
<evidence type="ECO:0000313" key="3">
    <source>
        <dbReference type="Proteomes" id="UP000830449"/>
    </source>
</evidence>
<reference evidence="2" key="1">
    <citation type="journal article" date="2021" name="Viruses">
        <title>Genome Characterization of Bird-Related Rhabdoviruses Circulating in Africa.</title>
        <authorList>
            <person name="Luo D.-S."/>
            <person name="Zhou Z.-J."/>
            <person name="Ge X.-Y."/>
            <person name="Bourhy H."/>
            <person name="Shi Z.-L."/>
            <person name="Grandadam M."/>
            <person name="Dacheux L."/>
        </authorList>
    </citation>
    <scope>NUCLEOTIDE SEQUENCE</scope>
    <source>
        <strain evidence="2">0408RCA</strain>
    </source>
</reference>
<dbReference type="GeneID" id="80539662"/>
<proteinExistence type="predicted"/>
<dbReference type="KEGG" id="vg:80539662"/>
<reference evidence="2" key="2">
    <citation type="submission" date="2021-01" db="EMBL/GenBank/DDBJ databases">
        <authorList>
            <person name="Luo D."/>
            <person name="Zhou Z."/>
            <person name="Ge X."/>
            <person name="Shi Z."/>
            <person name="Bourhy H."/>
            <person name="Marc G."/>
            <person name="Dacheux L."/>
        </authorList>
    </citation>
    <scope>NUCLEOTIDE SEQUENCE</scope>
    <source>
        <strain evidence="2">0408RCA</strain>
    </source>
</reference>
<accession>A0AAE8XBJ9</accession>
<protein>
    <submittedName>
        <fullName evidence="2">Phosphoprotein</fullName>
    </submittedName>
</protein>
<dbReference type="RefSeq" id="YP_010800989.1">
    <property type="nucleotide sequence ID" value="NC_076932.1"/>
</dbReference>
<gene>
    <name evidence="2" type="primary">P</name>
</gene>
<feature type="region of interest" description="Disordered" evidence="1">
    <location>
        <begin position="84"/>
        <end position="122"/>
    </location>
</feature>